<dbReference type="InterPro" id="IPR011009">
    <property type="entry name" value="Kinase-like_dom_sf"/>
</dbReference>
<gene>
    <name evidence="6" type="ORF">CJ030_MR3G001155</name>
</gene>
<evidence type="ECO:0000313" key="6">
    <source>
        <dbReference type="EMBL" id="KAB1219362.1"/>
    </source>
</evidence>
<evidence type="ECO:0000256" key="4">
    <source>
        <dbReference type="ARBA" id="ARBA00022840"/>
    </source>
</evidence>
<evidence type="ECO:0000313" key="7">
    <source>
        <dbReference type="Proteomes" id="UP000516437"/>
    </source>
</evidence>
<dbReference type="GO" id="GO:0004672">
    <property type="term" value="F:protein kinase activity"/>
    <property type="evidence" value="ECO:0007669"/>
    <property type="project" value="InterPro"/>
</dbReference>
<evidence type="ECO:0000256" key="1">
    <source>
        <dbReference type="ARBA" id="ARBA00022679"/>
    </source>
</evidence>
<name>A0A6A1W2C2_9ROSI</name>
<keyword evidence="3 6" id="KW-0418">Kinase</keyword>
<dbReference type="Proteomes" id="UP000516437">
    <property type="component" value="Chromosome 3"/>
</dbReference>
<keyword evidence="4" id="KW-0067">ATP-binding</keyword>
<dbReference type="GO" id="GO:0030246">
    <property type="term" value="F:carbohydrate binding"/>
    <property type="evidence" value="ECO:0007669"/>
    <property type="project" value="UniProtKB-KW"/>
</dbReference>
<dbReference type="EMBL" id="RXIC02000021">
    <property type="protein sequence ID" value="KAB1219362.1"/>
    <property type="molecule type" value="Genomic_DNA"/>
</dbReference>
<evidence type="ECO:0000256" key="2">
    <source>
        <dbReference type="ARBA" id="ARBA00022741"/>
    </source>
</evidence>
<accession>A0A6A1W2C2</accession>
<sequence>MAPEYMSAGASKKSDVYSFGVVALEIATGRRSTYTREKDSELGLVHWVWNLYGRGDLLSAIDGKLQMDYDEKQVECLMIVGLLCAHPDRNLRPSIGEAIQFLKLKATIPNLPTQMPVPMYPVPIPSVSRGSISTTSLQDGRL</sequence>
<feature type="domain" description="Serine-threonine/tyrosine-protein kinase catalytic" evidence="5">
    <location>
        <begin position="1"/>
        <end position="97"/>
    </location>
</feature>
<evidence type="ECO:0000256" key="3">
    <source>
        <dbReference type="ARBA" id="ARBA00022777"/>
    </source>
</evidence>
<keyword evidence="2" id="KW-0547">Nucleotide-binding</keyword>
<dbReference type="Gene3D" id="1.10.510.10">
    <property type="entry name" value="Transferase(Phosphotransferase) domain 1"/>
    <property type="match status" value="1"/>
</dbReference>
<dbReference type="PANTHER" id="PTHR47973">
    <property type="entry name" value="CYSTEINE-RICH RECEPTOR-LIKE PROTEIN KINASE 3"/>
    <property type="match status" value="1"/>
</dbReference>
<dbReference type="AlphaFoldDB" id="A0A6A1W2C2"/>
<dbReference type="InterPro" id="IPR052059">
    <property type="entry name" value="CR_Ser/Thr_kinase"/>
</dbReference>
<reference evidence="6 7" key="1">
    <citation type="journal article" date="2019" name="Plant Biotechnol. J.">
        <title>The red bayberry genome and genetic basis of sex determination.</title>
        <authorList>
            <person name="Jia H.M."/>
            <person name="Jia H.J."/>
            <person name="Cai Q.L."/>
            <person name="Wang Y."/>
            <person name="Zhao H.B."/>
            <person name="Yang W.F."/>
            <person name="Wang G.Y."/>
            <person name="Li Y.H."/>
            <person name="Zhan D.L."/>
            <person name="Shen Y.T."/>
            <person name="Niu Q.F."/>
            <person name="Chang L."/>
            <person name="Qiu J."/>
            <person name="Zhao L."/>
            <person name="Xie H.B."/>
            <person name="Fu W.Y."/>
            <person name="Jin J."/>
            <person name="Li X.W."/>
            <person name="Jiao Y."/>
            <person name="Zhou C.C."/>
            <person name="Tu T."/>
            <person name="Chai C.Y."/>
            <person name="Gao J.L."/>
            <person name="Fan L.J."/>
            <person name="van de Weg E."/>
            <person name="Wang J.Y."/>
            <person name="Gao Z.S."/>
        </authorList>
    </citation>
    <scope>NUCLEOTIDE SEQUENCE [LARGE SCALE GENOMIC DNA]</scope>
    <source>
        <tissue evidence="6">Leaves</tissue>
    </source>
</reference>
<proteinExistence type="predicted"/>
<dbReference type="InterPro" id="IPR001245">
    <property type="entry name" value="Ser-Thr/Tyr_kinase_cat_dom"/>
</dbReference>
<evidence type="ECO:0000259" key="5">
    <source>
        <dbReference type="Pfam" id="PF07714"/>
    </source>
</evidence>
<keyword evidence="6" id="KW-0675">Receptor</keyword>
<comment type="caution">
    <text evidence="6">The sequence shown here is derived from an EMBL/GenBank/DDBJ whole genome shotgun (WGS) entry which is preliminary data.</text>
</comment>
<protein>
    <submittedName>
        <fullName evidence="6">L-type lectin-domain containing receptor kinase IX.1</fullName>
    </submittedName>
</protein>
<dbReference type="OrthoDB" id="4062651at2759"/>
<keyword evidence="1" id="KW-0808">Transferase</keyword>
<dbReference type="SUPFAM" id="SSF56112">
    <property type="entry name" value="Protein kinase-like (PK-like)"/>
    <property type="match status" value="1"/>
</dbReference>
<keyword evidence="7" id="KW-1185">Reference proteome</keyword>
<dbReference type="GO" id="GO:0005524">
    <property type="term" value="F:ATP binding"/>
    <property type="evidence" value="ECO:0007669"/>
    <property type="project" value="UniProtKB-KW"/>
</dbReference>
<dbReference type="Pfam" id="PF07714">
    <property type="entry name" value="PK_Tyr_Ser-Thr"/>
    <property type="match status" value="1"/>
</dbReference>
<keyword evidence="6" id="KW-0430">Lectin</keyword>
<organism evidence="6 7">
    <name type="scientific">Morella rubra</name>
    <name type="common">Chinese bayberry</name>
    <dbReference type="NCBI Taxonomy" id="262757"/>
    <lineage>
        <taxon>Eukaryota</taxon>
        <taxon>Viridiplantae</taxon>
        <taxon>Streptophyta</taxon>
        <taxon>Embryophyta</taxon>
        <taxon>Tracheophyta</taxon>
        <taxon>Spermatophyta</taxon>
        <taxon>Magnoliopsida</taxon>
        <taxon>eudicotyledons</taxon>
        <taxon>Gunneridae</taxon>
        <taxon>Pentapetalae</taxon>
        <taxon>rosids</taxon>
        <taxon>fabids</taxon>
        <taxon>Fagales</taxon>
        <taxon>Myricaceae</taxon>
        <taxon>Morella</taxon>
    </lineage>
</organism>